<dbReference type="OrthoDB" id="1451190at2759"/>
<gene>
    <name evidence="2" type="primary">11405977</name>
    <name evidence="1" type="ordered locus">MTR_5g035170</name>
</gene>
<dbReference type="KEGG" id="mtr:11405977"/>
<reference evidence="2" key="3">
    <citation type="submission" date="2015-04" db="UniProtKB">
        <authorList>
            <consortium name="EnsemblPlants"/>
        </authorList>
    </citation>
    <scope>IDENTIFICATION</scope>
    <source>
        <strain evidence="2">cv. Jemalong A17</strain>
    </source>
</reference>
<accession>A0A0C3XGY5</accession>
<dbReference type="HOGENOM" id="CLU_1629546_0_0_1"/>
<organism evidence="1 3">
    <name type="scientific">Medicago truncatula</name>
    <name type="common">Barrel medic</name>
    <name type="synonym">Medicago tribuloides</name>
    <dbReference type="NCBI Taxonomy" id="3880"/>
    <lineage>
        <taxon>Eukaryota</taxon>
        <taxon>Viridiplantae</taxon>
        <taxon>Streptophyta</taxon>
        <taxon>Embryophyta</taxon>
        <taxon>Tracheophyta</taxon>
        <taxon>Spermatophyta</taxon>
        <taxon>Magnoliopsida</taxon>
        <taxon>eudicotyledons</taxon>
        <taxon>Gunneridae</taxon>
        <taxon>Pentapetalae</taxon>
        <taxon>rosids</taxon>
        <taxon>fabids</taxon>
        <taxon>Fabales</taxon>
        <taxon>Fabaceae</taxon>
        <taxon>Papilionoideae</taxon>
        <taxon>50 kb inversion clade</taxon>
        <taxon>NPAAA clade</taxon>
        <taxon>Hologalegina</taxon>
        <taxon>IRL clade</taxon>
        <taxon>Trifolieae</taxon>
        <taxon>Medicago</taxon>
    </lineage>
</organism>
<accession>G7K2U4</accession>
<dbReference type="AlphaFoldDB" id="G7K2U4"/>
<evidence type="ECO:0000313" key="2">
    <source>
        <dbReference type="EnsemblPlants" id="AES96270"/>
    </source>
</evidence>
<dbReference type="PaxDb" id="3880-AES96270"/>
<reference evidence="1 3" key="1">
    <citation type="journal article" date="2011" name="Nature">
        <title>The Medicago genome provides insight into the evolution of rhizobial symbioses.</title>
        <authorList>
            <person name="Young N.D."/>
            <person name="Debelle F."/>
            <person name="Oldroyd G.E."/>
            <person name="Geurts R."/>
            <person name="Cannon S.B."/>
            <person name="Udvardi M.K."/>
            <person name="Benedito V.A."/>
            <person name="Mayer K.F."/>
            <person name="Gouzy J."/>
            <person name="Schoof H."/>
            <person name="Van de Peer Y."/>
            <person name="Proost S."/>
            <person name="Cook D.R."/>
            <person name="Meyers B.C."/>
            <person name="Spannagl M."/>
            <person name="Cheung F."/>
            <person name="De Mita S."/>
            <person name="Krishnakumar V."/>
            <person name="Gundlach H."/>
            <person name="Zhou S."/>
            <person name="Mudge J."/>
            <person name="Bharti A.K."/>
            <person name="Murray J.D."/>
            <person name="Naoumkina M.A."/>
            <person name="Rosen B."/>
            <person name="Silverstein K.A."/>
            <person name="Tang H."/>
            <person name="Rombauts S."/>
            <person name="Zhao P.X."/>
            <person name="Zhou P."/>
            <person name="Barbe V."/>
            <person name="Bardou P."/>
            <person name="Bechner M."/>
            <person name="Bellec A."/>
            <person name="Berger A."/>
            <person name="Berges H."/>
            <person name="Bidwell S."/>
            <person name="Bisseling T."/>
            <person name="Choisne N."/>
            <person name="Couloux A."/>
            <person name="Denny R."/>
            <person name="Deshpande S."/>
            <person name="Dai X."/>
            <person name="Doyle J.J."/>
            <person name="Dudez A.M."/>
            <person name="Farmer A.D."/>
            <person name="Fouteau S."/>
            <person name="Franken C."/>
            <person name="Gibelin C."/>
            <person name="Gish J."/>
            <person name="Goldstein S."/>
            <person name="Gonzalez A.J."/>
            <person name="Green P.J."/>
            <person name="Hallab A."/>
            <person name="Hartog M."/>
            <person name="Hua A."/>
            <person name="Humphray S.J."/>
            <person name="Jeong D.H."/>
            <person name="Jing Y."/>
            <person name="Jocker A."/>
            <person name="Kenton S.M."/>
            <person name="Kim D.J."/>
            <person name="Klee K."/>
            <person name="Lai H."/>
            <person name="Lang C."/>
            <person name="Lin S."/>
            <person name="Macmil S.L."/>
            <person name="Magdelenat G."/>
            <person name="Matthews L."/>
            <person name="McCorrison J."/>
            <person name="Monaghan E.L."/>
            <person name="Mun J.H."/>
            <person name="Najar F.Z."/>
            <person name="Nicholson C."/>
            <person name="Noirot C."/>
            <person name="O'Bleness M."/>
            <person name="Paule C.R."/>
            <person name="Poulain J."/>
            <person name="Prion F."/>
            <person name="Qin B."/>
            <person name="Qu C."/>
            <person name="Retzel E.F."/>
            <person name="Riddle C."/>
            <person name="Sallet E."/>
            <person name="Samain S."/>
            <person name="Samson N."/>
            <person name="Sanders I."/>
            <person name="Saurat O."/>
            <person name="Scarpelli C."/>
            <person name="Schiex T."/>
            <person name="Segurens B."/>
            <person name="Severin A.J."/>
            <person name="Sherrier D.J."/>
            <person name="Shi R."/>
            <person name="Sims S."/>
            <person name="Singer S.R."/>
            <person name="Sinharoy S."/>
            <person name="Sterck L."/>
            <person name="Viollet A."/>
            <person name="Wang B.B."/>
            <person name="Wang K."/>
            <person name="Wang M."/>
            <person name="Wang X."/>
            <person name="Warfsmann J."/>
            <person name="Weissenbach J."/>
            <person name="White D.D."/>
            <person name="White J.D."/>
            <person name="Wiley G.B."/>
            <person name="Wincker P."/>
            <person name="Xing Y."/>
            <person name="Yang L."/>
            <person name="Yao Z."/>
            <person name="Ying F."/>
            <person name="Zhai J."/>
            <person name="Zhou L."/>
            <person name="Zuber A."/>
            <person name="Denarie J."/>
            <person name="Dixon R.A."/>
            <person name="May G.D."/>
            <person name="Schwartz D.C."/>
            <person name="Rogers J."/>
            <person name="Quetier F."/>
            <person name="Town C.D."/>
            <person name="Roe B.A."/>
        </authorList>
    </citation>
    <scope>NUCLEOTIDE SEQUENCE [LARGE SCALE GENOMIC DNA]</scope>
    <source>
        <strain evidence="1">A17</strain>
        <strain evidence="2 3">cv. Jemalong A17</strain>
    </source>
</reference>
<dbReference type="EMBL" id="CM001221">
    <property type="protein sequence ID" value="AES96270.2"/>
    <property type="molecule type" value="Genomic_DNA"/>
</dbReference>
<dbReference type="Proteomes" id="UP000002051">
    <property type="component" value="Chromosome 5"/>
</dbReference>
<proteinExistence type="predicted"/>
<name>G7K2U4_MEDTR</name>
<reference evidence="1 3" key="2">
    <citation type="journal article" date="2014" name="BMC Genomics">
        <title>An improved genome release (version Mt4.0) for the model legume Medicago truncatula.</title>
        <authorList>
            <person name="Tang H."/>
            <person name="Krishnakumar V."/>
            <person name="Bidwell S."/>
            <person name="Rosen B."/>
            <person name="Chan A."/>
            <person name="Zhou S."/>
            <person name="Gentzbittel L."/>
            <person name="Childs K.L."/>
            <person name="Yandell M."/>
            <person name="Gundlach H."/>
            <person name="Mayer K.F."/>
            <person name="Schwartz D.C."/>
            <person name="Town C.D."/>
        </authorList>
    </citation>
    <scope>GENOME REANNOTATION</scope>
    <source>
        <strain evidence="2 3">cv. Jemalong A17</strain>
    </source>
</reference>
<keyword evidence="3" id="KW-1185">Reference proteome</keyword>
<evidence type="ECO:0000313" key="3">
    <source>
        <dbReference type="Proteomes" id="UP000002051"/>
    </source>
</evidence>
<dbReference type="EnsemblPlants" id="AES96270">
    <property type="protein sequence ID" value="AES96270"/>
    <property type="gene ID" value="MTR_5g035170"/>
</dbReference>
<keyword evidence="1" id="KW-0472">Membrane</keyword>
<sequence length="163" mass="18646">MAELDSEICPSLVNKISNVLFITETIAGKIFYVLYFTGASYMIIDMIKHTDFSECLYDLGMCAKELIIPSDTPDPYDILSHLDSEEFWDSLLTWHRNDKQAKLKASPPPLPDLKLQGLKDIVETLPCALDSSAANSTMPMDKPEQQQKTPLLRFEFARFWFFE</sequence>
<evidence type="ECO:0000313" key="1">
    <source>
        <dbReference type="EMBL" id="AES96270.2"/>
    </source>
</evidence>
<keyword evidence="1" id="KW-0812">Transmembrane</keyword>
<protein>
    <submittedName>
        <fullName evidence="1">Transmembrane protein, putative</fullName>
    </submittedName>
</protein>